<evidence type="ECO:0000256" key="9">
    <source>
        <dbReference type="ARBA" id="ARBA00023053"/>
    </source>
</evidence>
<protein>
    <recommendedName>
        <fullName evidence="5 14">Homoserine dehydrogenase</fullName>
        <ecNumber evidence="4 14">1.1.1.3</ecNumber>
    </recommendedName>
</protein>
<evidence type="ECO:0000256" key="7">
    <source>
        <dbReference type="ARBA" id="ARBA00022697"/>
    </source>
</evidence>
<dbReference type="RefSeq" id="WP_005828695.1">
    <property type="nucleotide sequence ID" value="NZ_BJOD01000022.1"/>
</dbReference>
<evidence type="ECO:0000256" key="1">
    <source>
        <dbReference type="ARBA" id="ARBA00005056"/>
    </source>
</evidence>
<comment type="caution">
    <text evidence="19">The sequence shown here is derived from an EMBL/GenBank/DDBJ whole genome shotgun (WGS) entry which is preliminary data.</text>
</comment>
<dbReference type="Proteomes" id="UP000317180">
    <property type="component" value="Unassembled WGS sequence"/>
</dbReference>
<dbReference type="Proteomes" id="UP000276178">
    <property type="component" value="Unassembled WGS sequence"/>
</dbReference>
<evidence type="ECO:0000256" key="5">
    <source>
        <dbReference type="ARBA" id="ARBA00013376"/>
    </source>
</evidence>
<dbReference type="UniPathway" id="UPA00051">
    <property type="reaction ID" value="UER00465"/>
</dbReference>
<dbReference type="GO" id="GO:0050661">
    <property type="term" value="F:NADP binding"/>
    <property type="evidence" value="ECO:0007669"/>
    <property type="project" value="InterPro"/>
</dbReference>
<dbReference type="GO" id="GO:0009086">
    <property type="term" value="P:methionine biosynthetic process"/>
    <property type="evidence" value="ECO:0007669"/>
    <property type="project" value="UniProtKB-KW"/>
</dbReference>
<dbReference type="InterPro" id="IPR036291">
    <property type="entry name" value="NAD(P)-bd_dom_sf"/>
</dbReference>
<dbReference type="UniPathway" id="UPA00050">
    <property type="reaction ID" value="UER00063"/>
</dbReference>
<dbReference type="InterPro" id="IPR001342">
    <property type="entry name" value="HDH_cat"/>
</dbReference>
<feature type="binding site" evidence="13">
    <location>
        <position position="206"/>
    </location>
    <ligand>
        <name>L-homoserine</name>
        <dbReference type="ChEBI" id="CHEBI:57476"/>
    </ligand>
</feature>
<keyword evidence="8 14" id="KW-0560">Oxidoreductase</keyword>
<evidence type="ECO:0000256" key="13">
    <source>
        <dbReference type="PIRSR" id="PIRSR036497-2"/>
    </source>
</evidence>
<keyword evidence="6 14" id="KW-0028">Amino-acid biosynthesis</keyword>
<dbReference type="Gene3D" id="3.30.360.10">
    <property type="entry name" value="Dihydrodipicolinate Reductase, domain 2"/>
    <property type="match status" value="1"/>
</dbReference>
<name>A0A3M8B1B1_9BACL</name>
<evidence type="ECO:0000256" key="14">
    <source>
        <dbReference type="RuleBase" id="RU000579"/>
    </source>
</evidence>
<feature type="domain" description="Homoserine dehydrogenase catalytic" evidence="16">
    <location>
        <begin position="153"/>
        <end position="330"/>
    </location>
</feature>
<dbReference type="Pfam" id="PF03447">
    <property type="entry name" value="NAD_binding_3"/>
    <property type="match status" value="1"/>
</dbReference>
<keyword evidence="10 14" id="KW-0486">Methionine biosynthesis</keyword>
<proteinExistence type="inferred from homology"/>
<evidence type="ECO:0000313" key="18">
    <source>
        <dbReference type="EMBL" id="GED26285.1"/>
    </source>
</evidence>
<dbReference type="GO" id="GO:0004412">
    <property type="term" value="F:homoserine dehydrogenase activity"/>
    <property type="evidence" value="ECO:0007669"/>
    <property type="project" value="UniProtKB-EC"/>
</dbReference>
<dbReference type="GeneID" id="82811561"/>
<dbReference type="FunFam" id="3.30.360.10:FF:000005">
    <property type="entry name" value="Homoserine dehydrogenase"/>
    <property type="match status" value="1"/>
</dbReference>
<organism evidence="19 20">
    <name type="scientific">Brevibacillus agri</name>
    <dbReference type="NCBI Taxonomy" id="51101"/>
    <lineage>
        <taxon>Bacteria</taxon>
        <taxon>Bacillati</taxon>
        <taxon>Bacillota</taxon>
        <taxon>Bacilli</taxon>
        <taxon>Bacillales</taxon>
        <taxon>Paenibacillaceae</taxon>
        <taxon>Brevibacillus</taxon>
    </lineage>
</organism>
<dbReference type="InterPro" id="IPR019811">
    <property type="entry name" value="HDH_CS"/>
</dbReference>
<dbReference type="InterPro" id="IPR005106">
    <property type="entry name" value="Asp/hSer_DH_NAD-bd"/>
</dbReference>
<keyword evidence="21" id="KW-1185">Reference proteome</keyword>
<keyword evidence="7 14" id="KW-0791">Threonine biosynthesis</keyword>
<evidence type="ECO:0000256" key="15">
    <source>
        <dbReference type="RuleBase" id="RU004171"/>
    </source>
</evidence>
<dbReference type="AlphaFoldDB" id="A0A3M8B1B1"/>
<evidence type="ECO:0000256" key="4">
    <source>
        <dbReference type="ARBA" id="ARBA00013213"/>
    </source>
</evidence>
<dbReference type="EC" id="1.1.1.3" evidence="4 14"/>
<dbReference type="SUPFAM" id="SSF51735">
    <property type="entry name" value="NAD(P)-binding Rossmann-fold domains"/>
    <property type="match status" value="1"/>
</dbReference>
<evidence type="ECO:0000256" key="6">
    <source>
        <dbReference type="ARBA" id="ARBA00022605"/>
    </source>
</evidence>
<gene>
    <name evidence="18" type="primary">hom</name>
    <name evidence="18" type="ORF">BAG01nite_23870</name>
    <name evidence="19" type="ORF">EB820_08935</name>
</gene>
<evidence type="ECO:0000313" key="19">
    <source>
        <dbReference type="EMBL" id="RNB56767.1"/>
    </source>
</evidence>
<evidence type="ECO:0000256" key="2">
    <source>
        <dbReference type="ARBA" id="ARBA00005062"/>
    </source>
</evidence>
<evidence type="ECO:0000256" key="10">
    <source>
        <dbReference type="ARBA" id="ARBA00023167"/>
    </source>
</evidence>
<feature type="domain" description="Aspartate/homoserine dehydrogenase NAD-binding" evidence="17">
    <location>
        <begin position="10"/>
        <end position="142"/>
    </location>
</feature>
<comment type="similarity">
    <text evidence="3 15">Belongs to the homoserine dehydrogenase family.</text>
</comment>
<dbReference type="SUPFAM" id="SSF55347">
    <property type="entry name" value="Glyceraldehyde-3-phosphate dehydrogenase-like, C-terminal domain"/>
    <property type="match status" value="1"/>
</dbReference>
<dbReference type="PANTHER" id="PTHR43331:SF1">
    <property type="entry name" value="HOMOSERINE DEHYDROGENASE"/>
    <property type="match status" value="1"/>
</dbReference>
<evidence type="ECO:0000259" key="17">
    <source>
        <dbReference type="Pfam" id="PF03447"/>
    </source>
</evidence>
<dbReference type="EMBL" id="BJOD01000022">
    <property type="protein sequence ID" value="GED26285.1"/>
    <property type="molecule type" value="Genomic_DNA"/>
</dbReference>
<comment type="pathway">
    <text evidence="1 14">Amino-acid biosynthesis; L-threonine biosynthesis; L-threonine from L-aspartate: step 3/5.</text>
</comment>
<dbReference type="Pfam" id="PF00742">
    <property type="entry name" value="Homoserine_dh"/>
    <property type="match status" value="1"/>
</dbReference>
<accession>A0A3M8B1B1</accession>
<evidence type="ECO:0000313" key="21">
    <source>
        <dbReference type="Proteomes" id="UP000317180"/>
    </source>
</evidence>
<dbReference type="OrthoDB" id="9808167at2"/>
<evidence type="ECO:0000256" key="12">
    <source>
        <dbReference type="PIRSR" id="PIRSR036497-1"/>
    </source>
</evidence>
<dbReference type="GO" id="GO:0009088">
    <property type="term" value="P:threonine biosynthetic process"/>
    <property type="evidence" value="ECO:0007669"/>
    <property type="project" value="UniProtKB-UniPathway"/>
</dbReference>
<evidence type="ECO:0000256" key="8">
    <source>
        <dbReference type="ARBA" id="ARBA00023002"/>
    </source>
</evidence>
<evidence type="ECO:0000256" key="11">
    <source>
        <dbReference type="ARBA" id="ARBA00048841"/>
    </source>
</evidence>
<dbReference type="PANTHER" id="PTHR43331">
    <property type="entry name" value="HOMOSERINE DEHYDROGENASE"/>
    <property type="match status" value="1"/>
</dbReference>
<dbReference type="Gene3D" id="3.40.50.720">
    <property type="entry name" value="NAD(P)-binding Rossmann-like Domain"/>
    <property type="match status" value="1"/>
</dbReference>
<comment type="pathway">
    <text evidence="2 14">Amino-acid biosynthesis; L-methionine biosynthesis via de novo pathway; L-homoserine from L-aspartate: step 3/3.</text>
</comment>
<dbReference type="PIRSF" id="PIRSF036497">
    <property type="entry name" value="HDH_short"/>
    <property type="match status" value="1"/>
</dbReference>
<reference evidence="18 21" key="2">
    <citation type="submission" date="2019-06" db="EMBL/GenBank/DDBJ databases">
        <title>Whole genome shotgun sequence of Brevibacillus agri NBRC 15538.</title>
        <authorList>
            <person name="Hosoyama A."/>
            <person name="Uohara A."/>
            <person name="Ohji S."/>
            <person name="Ichikawa N."/>
        </authorList>
    </citation>
    <scope>NUCLEOTIDE SEQUENCE [LARGE SCALE GENOMIC DNA]</scope>
    <source>
        <strain evidence="18 21">NBRC 15538</strain>
    </source>
</reference>
<feature type="binding site" evidence="13">
    <location>
        <position position="121"/>
    </location>
    <ligand>
        <name>NADPH</name>
        <dbReference type="ChEBI" id="CHEBI:57783"/>
    </ligand>
</feature>
<feature type="active site" description="Proton donor" evidence="12">
    <location>
        <position position="221"/>
    </location>
</feature>
<comment type="catalytic activity">
    <reaction evidence="11">
        <text>L-homoserine + NADP(+) = L-aspartate 4-semialdehyde + NADPH + H(+)</text>
        <dbReference type="Rhea" id="RHEA:15761"/>
        <dbReference type="ChEBI" id="CHEBI:15378"/>
        <dbReference type="ChEBI" id="CHEBI:57476"/>
        <dbReference type="ChEBI" id="CHEBI:57783"/>
        <dbReference type="ChEBI" id="CHEBI:58349"/>
        <dbReference type="ChEBI" id="CHEBI:537519"/>
        <dbReference type="EC" id="1.1.1.3"/>
    </reaction>
    <physiologicalReaction direction="right-to-left" evidence="11">
        <dbReference type="Rhea" id="RHEA:15763"/>
    </physiologicalReaction>
</comment>
<sequence length="340" mass="36060">MKRWNIVLTGFGTVGKQIARLLAQRQDRYRKLYQADVRLVGVARSACALYDPEGLANEQIESLTQSKQPAHPAWKAEKWLSTVAADVLIEAGPSDARTGGPGLRYIRQALAGGMHAIAVSKGALVVDYAGLSALAKAKGVQLKISGATAAALPTIDLFSYNLAGCEIKHVEGIFTGTTNFVLTSVMEEGVTSEEAIRRAQQMGIAEPDPTYDIDGWDTASKIAILANAVFDARLKLSDIPRASVRDLSPAQIAEWKRAGRVPKLIGTIRPTADGVAAAVELVAVDAMHPFAQVKGTTKAIRVETDVMGELMVVGGKSDPAAAAAAALKDLEHIMSRHGAV</sequence>
<reference evidence="19 20" key="1">
    <citation type="submission" date="2018-10" db="EMBL/GenBank/DDBJ databases">
        <title>Phylogenomics of Brevibacillus.</title>
        <authorList>
            <person name="Dunlap C."/>
        </authorList>
    </citation>
    <scope>NUCLEOTIDE SEQUENCE [LARGE SCALE GENOMIC DNA]</scope>
    <source>
        <strain evidence="19 20">NRRL NRS 1219</strain>
    </source>
</reference>
<dbReference type="EMBL" id="RHHN01000027">
    <property type="protein sequence ID" value="RNB56767.1"/>
    <property type="molecule type" value="Genomic_DNA"/>
</dbReference>
<evidence type="ECO:0000313" key="20">
    <source>
        <dbReference type="Proteomes" id="UP000276178"/>
    </source>
</evidence>
<evidence type="ECO:0000256" key="3">
    <source>
        <dbReference type="ARBA" id="ARBA00006753"/>
    </source>
</evidence>
<dbReference type="PROSITE" id="PS01042">
    <property type="entry name" value="HOMOSER_DHGENASE"/>
    <property type="match status" value="1"/>
</dbReference>
<evidence type="ECO:0000259" key="16">
    <source>
        <dbReference type="Pfam" id="PF00742"/>
    </source>
</evidence>
<dbReference type="InterPro" id="IPR022697">
    <property type="entry name" value="HDH_short"/>
</dbReference>
<keyword evidence="9" id="KW-0915">Sodium</keyword>
<feature type="binding site" evidence="13">
    <location>
        <begin position="10"/>
        <end position="15"/>
    </location>
    <ligand>
        <name>NADP(+)</name>
        <dbReference type="ChEBI" id="CHEBI:58349"/>
    </ligand>
</feature>
<keyword evidence="13 14" id="KW-0521">NADP</keyword>